<dbReference type="PANTHER" id="PTHR10851:SF3">
    <property type="entry name" value="PYRIDOXINE_PYRIDOXAMINE 5'-PHOSPHATE OXIDASE 2"/>
    <property type="match status" value="1"/>
</dbReference>
<dbReference type="InterPro" id="IPR024624">
    <property type="entry name" value="Pyridox_Oxase_Alr4036_FMN-bd"/>
</dbReference>
<dbReference type="Pfam" id="PF12766">
    <property type="entry name" value="Pyridox_oxase_2"/>
    <property type="match status" value="1"/>
</dbReference>
<reference evidence="6 7" key="1">
    <citation type="submission" date="2016-10" db="EMBL/GenBank/DDBJ databases">
        <authorList>
            <person name="de Groot N.N."/>
        </authorList>
    </citation>
    <scope>NUCLEOTIDE SEQUENCE [LARGE SCALE GENOMIC DNA]</scope>
    <source>
        <strain evidence="6 7">DSM 19886</strain>
    </source>
</reference>
<evidence type="ECO:0000313" key="7">
    <source>
        <dbReference type="Proteomes" id="UP000199440"/>
    </source>
</evidence>
<gene>
    <name evidence="6" type="ORF">SAMN04488514_11574</name>
</gene>
<comment type="cofactor">
    <cofactor evidence="1">
        <name>FMN</name>
        <dbReference type="ChEBI" id="CHEBI:58210"/>
    </cofactor>
</comment>
<name>A0A1G9WE79_9FLAO</name>
<protein>
    <submittedName>
        <fullName evidence="6">General stress protein 26</fullName>
    </submittedName>
</protein>
<feature type="domain" description="Pyridoxamine 5'-phosphate oxidase Alr4036 family FMN-binding" evidence="5">
    <location>
        <begin position="10"/>
        <end position="96"/>
    </location>
</feature>
<evidence type="ECO:0000256" key="1">
    <source>
        <dbReference type="ARBA" id="ARBA00001917"/>
    </source>
</evidence>
<dbReference type="Gene3D" id="2.30.110.10">
    <property type="entry name" value="Electron Transport, Fmn-binding Protein, Chain A"/>
    <property type="match status" value="1"/>
</dbReference>
<evidence type="ECO:0000256" key="2">
    <source>
        <dbReference type="ARBA" id="ARBA00022630"/>
    </source>
</evidence>
<dbReference type="InterPro" id="IPR012349">
    <property type="entry name" value="Split_barrel_FMN-bd"/>
</dbReference>
<keyword evidence="7" id="KW-1185">Reference proteome</keyword>
<dbReference type="PANTHER" id="PTHR10851">
    <property type="entry name" value="PYRIDOXINE-5-PHOSPHATE OXIDASE"/>
    <property type="match status" value="1"/>
</dbReference>
<accession>A0A1G9WE79</accession>
<dbReference type="EMBL" id="FNGV01000015">
    <property type="protein sequence ID" value="SDM82842.1"/>
    <property type="molecule type" value="Genomic_DNA"/>
</dbReference>
<dbReference type="SUPFAM" id="SSF50475">
    <property type="entry name" value="FMN-binding split barrel"/>
    <property type="match status" value="1"/>
</dbReference>
<sequence length="181" mass="21110">MTQEIFKEIKEELNEAISGQKHPFRFCTLGTVGLENIARLRTVVLRNVDTNLQLTFYTDTRSKKIVHIKENKKVSLLFYHPEKLIQIRIEGLATIVKDRMILEKNWKDVGSANRKDYKTKTAPGSGISDPSQIEYLEDSHYFCMVAVEPFKIEYLKLQQPHHLRVRFSKENAAWDSEFLVP</sequence>
<dbReference type="RefSeq" id="WP_089894495.1">
    <property type="nucleotide sequence ID" value="NZ_FNGV01000015.1"/>
</dbReference>
<dbReference type="InterPro" id="IPR000659">
    <property type="entry name" value="Pyridox_Oxase"/>
</dbReference>
<keyword evidence="2" id="KW-0285">Flavoprotein</keyword>
<dbReference type="Proteomes" id="UP000199440">
    <property type="component" value="Unassembled WGS sequence"/>
</dbReference>
<dbReference type="OrthoDB" id="1493996at2"/>
<evidence type="ECO:0000313" key="6">
    <source>
        <dbReference type="EMBL" id="SDM82842.1"/>
    </source>
</evidence>
<evidence type="ECO:0000256" key="3">
    <source>
        <dbReference type="ARBA" id="ARBA00022643"/>
    </source>
</evidence>
<dbReference type="STRING" id="192904.SAMN04488514_11574"/>
<dbReference type="GO" id="GO:0010181">
    <property type="term" value="F:FMN binding"/>
    <property type="evidence" value="ECO:0007669"/>
    <property type="project" value="InterPro"/>
</dbReference>
<dbReference type="AlphaFoldDB" id="A0A1G9WE79"/>
<organism evidence="6 7">
    <name type="scientific">Kriegella aquimaris</name>
    <dbReference type="NCBI Taxonomy" id="192904"/>
    <lineage>
        <taxon>Bacteria</taxon>
        <taxon>Pseudomonadati</taxon>
        <taxon>Bacteroidota</taxon>
        <taxon>Flavobacteriia</taxon>
        <taxon>Flavobacteriales</taxon>
        <taxon>Flavobacteriaceae</taxon>
        <taxon>Kriegella</taxon>
    </lineage>
</organism>
<keyword evidence="4" id="KW-0560">Oxidoreductase</keyword>
<dbReference type="GO" id="GO:0004733">
    <property type="term" value="F:pyridoxamine phosphate oxidase activity"/>
    <property type="evidence" value="ECO:0007669"/>
    <property type="project" value="InterPro"/>
</dbReference>
<evidence type="ECO:0000259" key="5">
    <source>
        <dbReference type="Pfam" id="PF12766"/>
    </source>
</evidence>
<dbReference type="GO" id="GO:0008615">
    <property type="term" value="P:pyridoxine biosynthetic process"/>
    <property type="evidence" value="ECO:0007669"/>
    <property type="project" value="InterPro"/>
</dbReference>
<proteinExistence type="predicted"/>
<keyword evidence="3" id="KW-0288">FMN</keyword>
<evidence type="ECO:0000256" key="4">
    <source>
        <dbReference type="ARBA" id="ARBA00023002"/>
    </source>
</evidence>